<dbReference type="EMBL" id="JAGPNK010000007">
    <property type="protein sequence ID" value="KAH7318170.1"/>
    <property type="molecule type" value="Genomic_DNA"/>
</dbReference>
<evidence type="ECO:0000313" key="3">
    <source>
        <dbReference type="Proteomes" id="UP000813444"/>
    </source>
</evidence>
<dbReference type="Proteomes" id="UP000813444">
    <property type="component" value="Unassembled WGS sequence"/>
</dbReference>
<evidence type="ECO:0000256" key="1">
    <source>
        <dbReference type="SAM" id="MobiDB-lite"/>
    </source>
</evidence>
<organism evidence="2 3">
    <name type="scientific">Stachybotrys elegans</name>
    <dbReference type="NCBI Taxonomy" id="80388"/>
    <lineage>
        <taxon>Eukaryota</taxon>
        <taxon>Fungi</taxon>
        <taxon>Dikarya</taxon>
        <taxon>Ascomycota</taxon>
        <taxon>Pezizomycotina</taxon>
        <taxon>Sordariomycetes</taxon>
        <taxon>Hypocreomycetidae</taxon>
        <taxon>Hypocreales</taxon>
        <taxon>Stachybotryaceae</taxon>
        <taxon>Stachybotrys</taxon>
    </lineage>
</organism>
<gene>
    <name evidence="2" type="ORF">B0I35DRAFT_478704</name>
</gene>
<sequence length="243" mass="26898">MARLKTSSRPAKDAKSKAGRAVLEARSIPIRRMAVVDALRAIYAAQTQTSTTTPPLVTLDDAGNMVSQQLTGAFNREAMFPPTSIGPDDRIQQDDTDSTWLGEQATLGCYVELKPAVYEDYGPHLLTLLSRQAIAEAVWKLGHAFDTLNTAHGRHHSLIGTKKNTASAWRTYSEYLERKRLSAVTSNARPPYAAAASRGSWPPTPSRLWTCALFLMNYITHVLLERRSMQNDRHPSLLEPLAP</sequence>
<evidence type="ECO:0000313" key="2">
    <source>
        <dbReference type="EMBL" id="KAH7318170.1"/>
    </source>
</evidence>
<reference evidence="2" key="1">
    <citation type="journal article" date="2021" name="Nat. Commun.">
        <title>Genetic determinants of endophytism in the Arabidopsis root mycobiome.</title>
        <authorList>
            <person name="Mesny F."/>
            <person name="Miyauchi S."/>
            <person name="Thiergart T."/>
            <person name="Pickel B."/>
            <person name="Atanasova L."/>
            <person name="Karlsson M."/>
            <person name="Huettel B."/>
            <person name="Barry K.W."/>
            <person name="Haridas S."/>
            <person name="Chen C."/>
            <person name="Bauer D."/>
            <person name="Andreopoulos W."/>
            <person name="Pangilinan J."/>
            <person name="LaButti K."/>
            <person name="Riley R."/>
            <person name="Lipzen A."/>
            <person name="Clum A."/>
            <person name="Drula E."/>
            <person name="Henrissat B."/>
            <person name="Kohler A."/>
            <person name="Grigoriev I.V."/>
            <person name="Martin F.M."/>
            <person name="Hacquard S."/>
        </authorList>
    </citation>
    <scope>NUCLEOTIDE SEQUENCE</scope>
    <source>
        <strain evidence="2">MPI-CAGE-CH-0235</strain>
    </source>
</reference>
<accession>A0A8K0SVX1</accession>
<protein>
    <submittedName>
        <fullName evidence="2">Uncharacterized protein</fullName>
    </submittedName>
</protein>
<comment type="caution">
    <text evidence="2">The sequence shown here is derived from an EMBL/GenBank/DDBJ whole genome shotgun (WGS) entry which is preliminary data.</text>
</comment>
<keyword evidence="3" id="KW-1185">Reference proteome</keyword>
<dbReference type="AlphaFoldDB" id="A0A8K0SVX1"/>
<name>A0A8K0SVX1_9HYPO</name>
<feature type="region of interest" description="Disordered" evidence="1">
    <location>
        <begin position="1"/>
        <end position="20"/>
    </location>
</feature>
<proteinExistence type="predicted"/>